<dbReference type="AlphaFoldDB" id="X0GPB1"/>
<dbReference type="EMBL" id="KK033642">
    <property type="protein sequence ID" value="EXL65437.1"/>
    <property type="molecule type" value="Genomic_DNA"/>
</dbReference>
<dbReference type="HOGENOM" id="CLU_3299462_0_0_1"/>
<protein>
    <submittedName>
        <fullName evidence="1">Uncharacterized protein</fullName>
    </submittedName>
</protein>
<organism evidence="1">
    <name type="scientific">Fusarium oxysporum f. sp. conglutinans race 2 54008</name>
    <dbReference type="NCBI Taxonomy" id="1089457"/>
    <lineage>
        <taxon>Eukaryota</taxon>
        <taxon>Fungi</taxon>
        <taxon>Dikarya</taxon>
        <taxon>Ascomycota</taxon>
        <taxon>Pezizomycotina</taxon>
        <taxon>Sordariomycetes</taxon>
        <taxon>Hypocreomycetidae</taxon>
        <taxon>Hypocreales</taxon>
        <taxon>Nectriaceae</taxon>
        <taxon>Fusarium</taxon>
        <taxon>Fusarium oxysporum species complex</taxon>
    </lineage>
</organism>
<name>X0GPB1_FUSOX</name>
<sequence>MAIGWTCQTRGHRKRYWQGRAACCDASQATESSASRPTIK</sequence>
<reference evidence="1" key="2">
    <citation type="submission" date="2014-03" db="EMBL/GenBank/DDBJ databases">
        <title>The Genome Annotation of Fusarium oxysporum PHW808.</title>
        <authorList>
            <consortium name="The Broad Institute Genomics Platform"/>
            <person name="Ma L.-J."/>
            <person name="Corby-Kistler H."/>
            <person name="Broz K."/>
            <person name="Gale L.R."/>
            <person name="Jonkers W."/>
            <person name="O'Donnell K."/>
            <person name="Ploetz R."/>
            <person name="Steinberg C."/>
            <person name="Schwartz D.C."/>
            <person name="VanEtten H."/>
            <person name="Zhou S."/>
            <person name="Young S.K."/>
            <person name="Zeng Q."/>
            <person name="Gargeya S."/>
            <person name="Fitzgerald M."/>
            <person name="Abouelleil A."/>
            <person name="Alvarado L."/>
            <person name="Chapman S.B."/>
            <person name="Gainer-Dewar J."/>
            <person name="Goldberg J."/>
            <person name="Griggs A."/>
            <person name="Gujja S."/>
            <person name="Hansen M."/>
            <person name="Howarth C."/>
            <person name="Imamovic A."/>
            <person name="Ireland A."/>
            <person name="Larimer J."/>
            <person name="McCowan C."/>
            <person name="Murphy C."/>
            <person name="Pearson M."/>
            <person name="Poon T.W."/>
            <person name="Priest M."/>
            <person name="Roberts A."/>
            <person name="Saif S."/>
            <person name="Shea T."/>
            <person name="Sykes S."/>
            <person name="Wortman J."/>
            <person name="Nusbaum C."/>
            <person name="Birren B."/>
        </authorList>
    </citation>
    <scope>NUCLEOTIDE SEQUENCE</scope>
    <source>
        <strain evidence="1">54008</strain>
    </source>
</reference>
<evidence type="ECO:0000313" key="1">
    <source>
        <dbReference type="EMBL" id="EXL65437.1"/>
    </source>
</evidence>
<accession>X0GPB1</accession>
<gene>
    <name evidence="1" type="ORF">FOPG_18335</name>
</gene>
<proteinExistence type="predicted"/>
<dbReference type="Proteomes" id="UP000030676">
    <property type="component" value="Unassembled WGS sequence"/>
</dbReference>
<reference evidence="1" key="1">
    <citation type="submission" date="2011-11" db="EMBL/GenBank/DDBJ databases">
        <title>The Genome Sequence of Fusarium oxysporum PHW808.</title>
        <authorList>
            <consortium name="The Broad Institute Genome Sequencing Platform"/>
            <person name="Ma L.-J."/>
            <person name="Gale L.R."/>
            <person name="Schwartz D.C."/>
            <person name="Zhou S."/>
            <person name="Corby-Kistler H."/>
            <person name="Young S.K."/>
            <person name="Zeng Q."/>
            <person name="Gargeya S."/>
            <person name="Fitzgerald M."/>
            <person name="Haas B."/>
            <person name="Abouelleil A."/>
            <person name="Alvarado L."/>
            <person name="Arachchi H.M."/>
            <person name="Berlin A."/>
            <person name="Brown A."/>
            <person name="Chapman S.B."/>
            <person name="Chen Z."/>
            <person name="Dunbar C."/>
            <person name="Freedman E."/>
            <person name="Gearin G."/>
            <person name="Goldberg J."/>
            <person name="Griggs A."/>
            <person name="Gujja S."/>
            <person name="Heiman D."/>
            <person name="Howarth C."/>
            <person name="Larson L."/>
            <person name="Lui A."/>
            <person name="MacDonald P.J.P."/>
            <person name="Montmayeur A."/>
            <person name="Murphy C."/>
            <person name="Neiman D."/>
            <person name="Pearson M."/>
            <person name="Priest M."/>
            <person name="Roberts A."/>
            <person name="Saif S."/>
            <person name="Shea T."/>
            <person name="Shenoy N."/>
            <person name="Sisk P."/>
            <person name="Stolte C."/>
            <person name="Sykes S."/>
            <person name="Wortman J."/>
            <person name="Nusbaum C."/>
            <person name="Birren B."/>
        </authorList>
    </citation>
    <scope>NUCLEOTIDE SEQUENCE [LARGE SCALE GENOMIC DNA]</scope>
    <source>
        <strain evidence="1">54008</strain>
    </source>
</reference>